<evidence type="ECO:0000256" key="2">
    <source>
        <dbReference type="SAM" id="MobiDB-lite"/>
    </source>
</evidence>
<dbReference type="InParanoid" id="A0A6P7GFJ9"/>
<feature type="compositionally biased region" description="Polar residues" evidence="2">
    <location>
        <begin position="45"/>
        <end position="74"/>
    </location>
</feature>
<feature type="compositionally biased region" description="Basic and acidic residues" evidence="2">
    <location>
        <begin position="1"/>
        <end position="10"/>
    </location>
</feature>
<gene>
    <name evidence="3" type="primary">LOC114338554</name>
</gene>
<name>A0A6P7GFJ9_DIAVI</name>
<evidence type="ECO:0000313" key="3">
    <source>
        <dbReference type="RefSeq" id="XP_028144957.1"/>
    </source>
</evidence>
<reference evidence="3" key="1">
    <citation type="submission" date="2025-08" db="UniProtKB">
        <authorList>
            <consortium name="RefSeq"/>
        </authorList>
    </citation>
    <scope>IDENTIFICATION</scope>
    <source>
        <tissue evidence="3">Whole insect</tissue>
    </source>
</reference>
<feature type="coiled-coil region" evidence="1">
    <location>
        <begin position="670"/>
        <end position="697"/>
    </location>
</feature>
<keyword evidence="1" id="KW-0175">Coiled coil</keyword>
<feature type="region of interest" description="Disordered" evidence="2">
    <location>
        <begin position="135"/>
        <end position="157"/>
    </location>
</feature>
<dbReference type="AlphaFoldDB" id="A0A6P7GFJ9"/>
<protein>
    <submittedName>
        <fullName evidence="3">Uncharacterized protein LOC114338554</fullName>
    </submittedName>
</protein>
<feature type="compositionally biased region" description="Low complexity" evidence="2">
    <location>
        <begin position="32"/>
        <end position="44"/>
    </location>
</feature>
<accession>A0A6P7GFJ9</accession>
<organism evidence="3">
    <name type="scientific">Diabrotica virgifera virgifera</name>
    <name type="common">western corn rootworm</name>
    <dbReference type="NCBI Taxonomy" id="50390"/>
    <lineage>
        <taxon>Eukaryota</taxon>
        <taxon>Metazoa</taxon>
        <taxon>Ecdysozoa</taxon>
        <taxon>Arthropoda</taxon>
        <taxon>Hexapoda</taxon>
        <taxon>Insecta</taxon>
        <taxon>Pterygota</taxon>
        <taxon>Neoptera</taxon>
        <taxon>Endopterygota</taxon>
        <taxon>Coleoptera</taxon>
        <taxon>Polyphaga</taxon>
        <taxon>Cucujiformia</taxon>
        <taxon>Chrysomeloidea</taxon>
        <taxon>Chrysomelidae</taxon>
        <taxon>Galerucinae</taxon>
        <taxon>Diabroticina</taxon>
        <taxon>Diabroticites</taxon>
        <taxon>Diabrotica</taxon>
    </lineage>
</organism>
<sequence>MNWKYSDDSARSPSRSPLVPKSLVSPENNHKLSFSSLNSQSSGLTTIPPSHANNGRYRVSNSTSNPSYKPPQSMNDYNNSIKKHTQKFFPDYRSVSCDANIHKAPSAEFSPEILHVQFPVMRPKRGFRNLSLIDTSQINNLRQPPPPPPRDPNRTYGNQYLDNGRPNTFYFDNSGHTKSKSFNHALHSEQNPRKFNSFNLHPNYRSTSEDQLTRNSLSVQLQCRPSSTTPEFTRSHKLAMPPEETKNPAEEFNYLTDKKPRSRKPIFIKTGNKTTSETNVNKDNSGSQKALNFWKEIDRQNSLNKHLPPKNLRSESPQMFTSHTHVQTKVFLPSAIQTESNSISPSNNKTKLSSSQFSSPKFEVVEVPLKDDVSMLGTVSKEDIKRKSANLEEALHELETIYNSLRLGDEDLLERAEQREKETQMKHLSKDLMDSYPSYTSRGALSDSGFSYEPFDTVDSPRRKRLSKKNKIDLKLDDMAYRKLNKDRANTIADPQSAISQISYLMRSPVFNRNEDEMEQPTTINNEPDITLDDVVYRNVKHSNNLLKVIDPQPPFGIPLGPITPAANSDYLHAKPETIYKPSFKHKKIPDVVKDDLAFRNLRKDSNKGPALPPLTSEDFSNNNSDANLSYFKKKRAQRSMSANIGNILGSGSMSSRNNNGDVENEFKTLTDIADAMEIARRVLKEKENKISATKKAFMSDTDASSYLYPNDTHIFEG</sequence>
<proteinExistence type="predicted"/>
<feature type="region of interest" description="Disordered" evidence="2">
    <location>
        <begin position="1"/>
        <end position="74"/>
    </location>
</feature>
<dbReference type="RefSeq" id="XP_028144957.1">
    <property type="nucleotide sequence ID" value="XM_028289156.1"/>
</dbReference>
<evidence type="ECO:0000256" key="1">
    <source>
        <dbReference type="SAM" id="Coils"/>
    </source>
</evidence>